<dbReference type="AlphaFoldDB" id="A0A1H3T8J4"/>
<accession>A0A1H3T8J4</accession>
<dbReference type="InterPro" id="IPR011008">
    <property type="entry name" value="Dimeric_a/b-barrel"/>
</dbReference>
<protein>
    <recommendedName>
        <fullName evidence="1">EthD domain-containing protein</fullName>
    </recommendedName>
</protein>
<dbReference type="Proteomes" id="UP000199515">
    <property type="component" value="Unassembled WGS sequence"/>
</dbReference>
<proteinExistence type="predicted"/>
<dbReference type="Pfam" id="PF07110">
    <property type="entry name" value="EthD"/>
    <property type="match status" value="1"/>
</dbReference>
<sequence length="100" mass="10970">MVVLYPAPLDPEHFREYYLNTHIPLATKMPGIVDWRYSFEVSAGRGESPYFAIFEADFPDKATFVAAVTSPEGVAAIADVPNYATGGSIALNYPVTTRPE</sequence>
<organism evidence="2 3">
    <name type="scientific">Amycolatopsis xylanica</name>
    <dbReference type="NCBI Taxonomy" id="589385"/>
    <lineage>
        <taxon>Bacteria</taxon>
        <taxon>Bacillati</taxon>
        <taxon>Actinomycetota</taxon>
        <taxon>Actinomycetes</taxon>
        <taxon>Pseudonocardiales</taxon>
        <taxon>Pseudonocardiaceae</taxon>
        <taxon>Amycolatopsis</taxon>
    </lineage>
</organism>
<dbReference type="SUPFAM" id="SSF54909">
    <property type="entry name" value="Dimeric alpha+beta barrel"/>
    <property type="match status" value="1"/>
</dbReference>
<gene>
    <name evidence="2" type="ORF">SAMN05421504_11915</name>
</gene>
<evidence type="ECO:0000259" key="1">
    <source>
        <dbReference type="Pfam" id="PF07110"/>
    </source>
</evidence>
<evidence type="ECO:0000313" key="3">
    <source>
        <dbReference type="Proteomes" id="UP000199515"/>
    </source>
</evidence>
<dbReference type="EMBL" id="FNON01000019">
    <property type="protein sequence ID" value="SDZ46151.1"/>
    <property type="molecule type" value="Genomic_DNA"/>
</dbReference>
<name>A0A1H3T8J4_9PSEU</name>
<dbReference type="Gene3D" id="3.30.70.100">
    <property type="match status" value="1"/>
</dbReference>
<evidence type="ECO:0000313" key="2">
    <source>
        <dbReference type="EMBL" id="SDZ46151.1"/>
    </source>
</evidence>
<reference evidence="2 3" key="1">
    <citation type="submission" date="2016-10" db="EMBL/GenBank/DDBJ databases">
        <authorList>
            <person name="de Groot N.N."/>
        </authorList>
    </citation>
    <scope>NUCLEOTIDE SEQUENCE [LARGE SCALE GENOMIC DNA]</scope>
    <source>
        <strain evidence="2 3">CPCC 202699</strain>
    </source>
</reference>
<dbReference type="PANTHER" id="PTHR40260">
    <property type="entry name" value="BLR8190 PROTEIN"/>
    <property type="match status" value="1"/>
</dbReference>
<feature type="domain" description="EthD" evidence="1">
    <location>
        <begin position="8"/>
        <end position="85"/>
    </location>
</feature>
<dbReference type="InterPro" id="IPR009799">
    <property type="entry name" value="EthD_dom"/>
</dbReference>
<dbReference type="GO" id="GO:0016491">
    <property type="term" value="F:oxidoreductase activity"/>
    <property type="evidence" value="ECO:0007669"/>
    <property type="project" value="InterPro"/>
</dbReference>
<keyword evidence="3" id="KW-1185">Reference proteome</keyword>
<dbReference type="STRING" id="589385.SAMN05421504_11915"/>
<dbReference type="PANTHER" id="PTHR40260:SF2">
    <property type="entry name" value="BLR8190 PROTEIN"/>
    <property type="match status" value="1"/>
</dbReference>
<dbReference type="NCBIfam" id="TIGR02118">
    <property type="entry name" value="EthD family reductase"/>
    <property type="match status" value="1"/>
</dbReference>